<comment type="caution">
    <text evidence="7">The sequence shown here is derived from an EMBL/GenBank/DDBJ whole genome shotgun (WGS) entry which is preliminary data.</text>
</comment>
<keyword evidence="2" id="KW-1003">Cell membrane</keyword>
<evidence type="ECO:0000256" key="3">
    <source>
        <dbReference type="ARBA" id="ARBA00022692"/>
    </source>
</evidence>
<dbReference type="InterPro" id="IPR050833">
    <property type="entry name" value="Poly_Biosynth_Transport"/>
</dbReference>
<feature type="transmembrane region" description="Helical" evidence="6">
    <location>
        <begin position="186"/>
        <end position="207"/>
    </location>
</feature>
<evidence type="ECO:0000313" key="8">
    <source>
        <dbReference type="Proteomes" id="UP001320715"/>
    </source>
</evidence>
<evidence type="ECO:0000256" key="6">
    <source>
        <dbReference type="SAM" id="Phobius"/>
    </source>
</evidence>
<keyword evidence="8" id="KW-1185">Reference proteome</keyword>
<gene>
    <name evidence="7" type="ORF">GTW23_12915</name>
</gene>
<organism evidence="7 8">
    <name type="scientific">Hoeflea alexandrii</name>
    <dbReference type="NCBI Taxonomy" id="288436"/>
    <lineage>
        <taxon>Bacteria</taxon>
        <taxon>Pseudomonadati</taxon>
        <taxon>Pseudomonadota</taxon>
        <taxon>Alphaproteobacteria</taxon>
        <taxon>Hyphomicrobiales</taxon>
        <taxon>Rhizobiaceae</taxon>
        <taxon>Hoeflea</taxon>
    </lineage>
</organism>
<dbReference type="InterPro" id="IPR002797">
    <property type="entry name" value="Polysacc_synth"/>
</dbReference>
<evidence type="ECO:0000256" key="2">
    <source>
        <dbReference type="ARBA" id="ARBA00022475"/>
    </source>
</evidence>
<keyword evidence="5 6" id="KW-0472">Membrane</keyword>
<comment type="subcellular location">
    <subcellularLocation>
        <location evidence="1">Cell membrane</location>
        <topology evidence="1">Multi-pass membrane protein</topology>
    </subcellularLocation>
</comment>
<feature type="transmembrane region" description="Helical" evidence="6">
    <location>
        <begin position="132"/>
        <end position="152"/>
    </location>
</feature>
<evidence type="ECO:0000256" key="1">
    <source>
        <dbReference type="ARBA" id="ARBA00004651"/>
    </source>
</evidence>
<feature type="transmembrane region" description="Helical" evidence="6">
    <location>
        <begin position="91"/>
        <end position="112"/>
    </location>
</feature>
<dbReference type="PANTHER" id="PTHR30250:SF11">
    <property type="entry name" value="O-ANTIGEN TRANSPORTER-RELATED"/>
    <property type="match status" value="1"/>
</dbReference>
<feature type="transmembrane region" description="Helical" evidence="6">
    <location>
        <begin position="341"/>
        <end position="359"/>
    </location>
</feature>
<feature type="transmembrane region" description="Helical" evidence="6">
    <location>
        <begin position="309"/>
        <end position="329"/>
    </location>
</feature>
<sequence>MNLRKRIVDVLSNKLSSDIAWTMGSFMILAMSGIVINIVVAYFRGTEDLGVFNLAYSVYIIVSQIAALGVHYSVLRYAAMNQENPRELGSMLGSALLVVTVLGLLMAGLVFVSEPLFARAYDSERAARAISYAAFGIALFPASKVLISFLNGLRHMKAFSVLQAARYIMVAAVVTAFSVSDQDFTLASLCFVVAEIVTLAAAVIYIASQRLVQLVRIKKSWLREHTSFGGRSLLAGMFGEINTRVDVLCLGLFLGDREVGIYSFVAMLLDGLYHLLAMVRVNFNPILVNCVRDSGWPEAQRLLRLSKRFIPLIMIALSAIVFAFYWLVAFQLVPERGLQEGTVVLLILLGGLVATSPFIPFDNMMLISGYPGRQTLQQAVAFVVNVSLNLALIPVVGIEGAAIGTASSYLAAVVSLILMTDSRLGWNLLTNRVK</sequence>
<name>A0ABT1CSD5_9HYPH</name>
<evidence type="ECO:0000313" key="7">
    <source>
        <dbReference type="EMBL" id="MCO6409078.1"/>
    </source>
</evidence>
<proteinExistence type="predicted"/>
<dbReference type="Proteomes" id="UP001320715">
    <property type="component" value="Unassembled WGS sequence"/>
</dbReference>
<evidence type="ECO:0000256" key="4">
    <source>
        <dbReference type="ARBA" id="ARBA00022989"/>
    </source>
</evidence>
<keyword evidence="3 6" id="KW-0812">Transmembrane</keyword>
<dbReference type="PANTHER" id="PTHR30250">
    <property type="entry name" value="PST FAMILY PREDICTED COLANIC ACID TRANSPORTER"/>
    <property type="match status" value="1"/>
</dbReference>
<dbReference type="EMBL" id="JAAAML010000002">
    <property type="protein sequence ID" value="MCO6409078.1"/>
    <property type="molecule type" value="Genomic_DNA"/>
</dbReference>
<feature type="transmembrane region" description="Helical" evidence="6">
    <location>
        <begin position="55"/>
        <end position="79"/>
    </location>
</feature>
<reference evidence="7 8" key="1">
    <citation type="submission" date="2020-01" db="EMBL/GenBank/DDBJ databases">
        <title>Genomes of bacteria type strains.</title>
        <authorList>
            <person name="Chen J."/>
            <person name="Zhu S."/>
            <person name="Yang J."/>
        </authorList>
    </citation>
    <scope>NUCLEOTIDE SEQUENCE [LARGE SCALE GENOMIC DNA]</scope>
    <source>
        <strain evidence="7 8">DSM 16655</strain>
    </source>
</reference>
<dbReference type="Pfam" id="PF01943">
    <property type="entry name" value="Polysacc_synt"/>
    <property type="match status" value="1"/>
</dbReference>
<feature type="transmembrane region" description="Helical" evidence="6">
    <location>
        <begin position="21"/>
        <end position="43"/>
    </location>
</feature>
<feature type="transmembrane region" description="Helical" evidence="6">
    <location>
        <begin position="164"/>
        <end position="180"/>
    </location>
</feature>
<feature type="transmembrane region" description="Helical" evidence="6">
    <location>
        <begin position="409"/>
        <end position="429"/>
    </location>
</feature>
<evidence type="ECO:0000256" key="5">
    <source>
        <dbReference type="ARBA" id="ARBA00023136"/>
    </source>
</evidence>
<accession>A0ABT1CSD5</accession>
<dbReference type="RefSeq" id="WP_252916068.1">
    <property type="nucleotide sequence ID" value="NZ_JAAAML010000002.1"/>
</dbReference>
<feature type="transmembrane region" description="Helical" evidence="6">
    <location>
        <begin position="380"/>
        <end position="403"/>
    </location>
</feature>
<protein>
    <submittedName>
        <fullName evidence="7">Oligosaccharide flippase family protein</fullName>
    </submittedName>
</protein>
<keyword evidence="4 6" id="KW-1133">Transmembrane helix</keyword>